<dbReference type="GO" id="GO:0006004">
    <property type="term" value="P:fucose metabolic process"/>
    <property type="evidence" value="ECO:0007669"/>
    <property type="project" value="InterPro"/>
</dbReference>
<evidence type="ECO:0000256" key="5">
    <source>
        <dbReference type="ARBA" id="ARBA00022801"/>
    </source>
</evidence>
<sequence length="446" mass="50907">MKRLLVLGVLATQLFTAASAQEKTNPEEIKEKMQWFADAKLGIFIHWGIYSVNGIDESWSFHNKKISYPDYMRQLKGFTASNYDPQAWADLIKESGARYAVMTTKHHDGVALWDSKYSKLNVAKSTPAKRDVLTPFFAALRRDSIKCGAYFSLIDWSYPDYPQFLKDSNRYDIKAQPERWKKFLGFYEGQMAEVMNKFNPDLWWFDGDWEHSAEEWEAPKMRKMLTDHNPNTIINGRLQGYGDYDTPEQNFPVTRPHFHWWELCMTINNNWGWQPQDTNWKTPYEIITIFADAVANGGNLLLDIGPRADGSIPDEEVHLLKELGAWNKRNGEAIFNTIGGIPQGHFYGPTTLSKDSTTLYLFLAAKTSGPIMVKGLSNKIESITVLGNNTPLSHKVVGKISWSPVPGLVYIDVPEQVQDKYVTVLKVKLDKAVKLYRGKGGFLTNE</sequence>
<name>A0A847SU68_9BACT</name>
<dbReference type="InterPro" id="IPR057739">
    <property type="entry name" value="Glyco_hydro_29_N"/>
</dbReference>
<comment type="function">
    <text evidence="1">Alpha-L-fucosidase is responsible for hydrolyzing the alpha-1,6-linked fucose joined to the reducing-end N-acetylglucosamine of the carbohydrate moieties of glycoproteins.</text>
</comment>
<evidence type="ECO:0000256" key="1">
    <source>
        <dbReference type="ARBA" id="ARBA00004071"/>
    </source>
</evidence>
<dbReference type="RefSeq" id="WP_168741422.1">
    <property type="nucleotide sequence ID" value="NZ_JABAHZ010000006.1"/>
</dbReference>
<feature type="chain" id="PRO_5032436787" description="alpha-L-fucosidase" evidence="8">
    <location>
        <begin position="21"/>
        <end position="446"/>
    </location>
</feature>
<dbReference type="SUPFAM" id="SSF51445">
    <property type="entry name" value="(Trans)glycosidases"/>
    <property type="match status" value="1"/>
</dbReference>
<dbReference type="InterPro" id="IPR013780">
    <property type="entry name" value="Glyco_hydro_b"/>
</dbReference>
<dbReference type="Gene3D" id="3.20.20.80">
    <property type="entry name" value="Glycosidases"/>
    <property type="match status" value="1"/>
</dbReference>
<evidence type="ECO:0000259" key="9">
    <source>
        <dbReference type="Pfam" id="PF01120"/>
    </source>
</evidence>
<evidence type="ECO:0000256" key="2">
    <source>
        <dbReference type="ARBA" id="ARBA00007951"/>
    </source>
</evidence>
<dbReference type="InterPro" id="IPR017853">
    <property type="entry name" value="GH"/>
</dbReference>
<keyword evidence="4 8" id="KW-0732">Signal</keyword>
<dbReference type="PIRSF" id="PIRSF001092">
    <property type="entry name" value="Alpha-L-fucosidase"/>
    <property type="match status" value="1"/>
</dbReference>
<evidence type="ECO:0000313" key="11">
    <source>
        <dbReference type="Proteomes" id="UP000552864"/>
    </source>
</evidence>
<evidence type="ECO:0000256" key="7">
    <source>
        <dbReference type="PIRSR" id="PIRSR001092-1"/>
    </source>
</evidence>
<comment type="caution">
    <text evidence="10">The sequence shown here is derived from an EMBL/GenBank/DDBJ whole genome shotgun (WGS) entry which is preliminary data.</text>
</comment>
<evidence type="ECO:0000256" key="4">
    <source>
        <dbReference type="ARBA" id="ARBA00022729"/>
    </source>
</evidence>
<dbReference type="Gene3D" id="2.60.40.1180">
    <property type="entry name" value="Golgi alpha-mannosidase II"/>
    <property type="match status" value="1"/>
</dbReference>
<dbReference type="GO" id="GO:0004560">
    <property type="term" value="F:alpha-L-fucosidase activity"/>
    <property type="evidence" value="ECO:0007669"/>
    <property type="project" value="InterPro"/>
</dbReference>
<dbReference type="GO" id="GO:0005764">
    <property type="term" value="C:lysosome"/>
    <property type="evidence" value="ECO:0007669"/>
    <property type="project" value="TreeGrafter"/>
</dbReference>
<organism evidence="10 11">
    <name type="scientific">Chitinophaga eiseniae</name>
    <dbReference type="NCBI Taxonomy" id="634771"/>
    <lineage>
        <taxon>Bacteria</taxon>
        <taxon>Pseudomonadati</taxon>
        <taxon>Bacteroidota</taxon>
        <taxon>Chitinophagia</taxon>
        <taxon>Chitinophagales</taxon>
        <taxon>Chitinophagaceae</taxon>
        <taxon>Chitinophaga</taxon>
    </lineage>
</organism>
<evidence type="ECO:0000256" key="3">
    <source>
        <dbReference type="ARBA" id="ARBA00012662"/>
    </source>
</evidence>
<dbReference type="PANTHER" id="PTHR10030:SF37">
    <property type="entry name" value="ALPHA-L-FUCOSIDASE-RELATED"/>
    <property type="match status" value="1"/>
</dbReference>
<dbReference type="InterPro" id="IPR016286">
    <property type="entry name" value="FUC_metazoa-typ"/>
</dbReference>
<protein>
    <recommendedName>
        <fullName evidence="3">alpha-L-fucosidase</fullName>
        <ecNumber evidence="3">3.2.1.51</ecNumber>
    </recommendedName>
</protein>
<dbReference type="Proteomes" id="UP000552864">
    <property type="component" value="Unassembled WGS sequence"/>
</dbReference>
<dbReference type="PRINTS" id="PR00741">
    <property type="entry name" value="GLHYDRLASE29"/>
</dbReference>
<keyword evidence="5" id="KW-0378">Hydrolase</keyword>
<gene>
    <name evidence="10" type="ORF">HGH91_24135</name>
</gene>
<dbReference type="EMBL" id="JABAHZ010000006">
    <property type="protein sequence ID" value="NLR81738.1"/>
    <property type="molecule type" value="Genomic_DNA"/>
</dbReference>
<accession>A0A847SU68</accession>
<dbReference type="EC" id="3.2.1.51" evidence="3"/>
<evidence type="ECO:0000313" key="10">
    <source>
        <dbReference type="EMBL" id="NLR81738.1"/>
    </source>
</evidence>
<feature type="domain" description="Glycoside hydrolase family 29 N-terminal" evidence="9">
    <location>
        <begin position="20"/>
        <end position="332"/>
    </location>
</feature>
<dbReference type="GO" id="GO:0016139">
    <property type="term" value="P:glycoside catabolic process"/>
    <property type="evidence" value="ECO:0007669"/>
    <property type="project" value="TreeGrafter"/>
</dbReference>
<keyword evidence="6" id="KW-0326">Glycosidase</keyword>
<keyword evidence="11" id="KW-1185">Reference proteome</keyword>
<comment type="similarity">
    <text evidence="2">Belongs to the glycosyl hydrolase 29 family.</text>
</comment>
<evidence type="ECO:0000256" key="8">
    <source>
        <dbReference type="SAM" id="SignalP"/>
    </source>
</evidence>
<dbReference type="SMART" id="SM00812">
    <property type="entry name" value="Alpha_L_fucos"/>
    <property type="match status" value="1"/>
</dbReference>
<dbReference type="InterPro" id="IPR000933">
    <property type="entry name" value="Glyco_hydro_29"/>
</dbReference>
<dbReference type="AlphaFoldDB" id="A0A847SU68"/>
<feature type="signal peptide" evidence="8">
    <location>
        <begin position="1"/>
        <end position="20"/>
    </location>
</feature>
<proteinExistence type="inferred from homology"/>
<reference evidence="10 11" key="1">
    <citation type="submission" date="2020-04" db="EMBL/GenBank/DDBJ databases">
        <authorList>
            <person name="Yin C."/>
        </authorList>
    </citation>
    <scope>NUCLEOTIDE SEQUENCE [LARGE SCALE GENOMIC DNA]</scope>
    <source>
        <strain evidence="10 11">Ak56</strain>
    </source>
</reference>
<dbReference type="PANTHER" id="PTHR10030">
    <property type="entry name" value="ALPHA-L-FUCOSIDASE"/>
    <property type="match status" value="1"/>
</dbReference>
<evidence type="ECO:0000256" key="6">
    <source>
        <dbReference type="ARBA" id="ARBA00023295"/>
    </source>
</evidence>
<dbReference type="Pfam" id="PF01120">
    <property type="entry name" value="Alpha_L_fucos"/>
    <property type="match status" value="1"/>
</dbReference>
<feature type="site" description="May be important for catalysis" evidence="7">
    <location>
        <position position="264"/>
    </location>
</feature>